<evidence type="ECO:0000313" key="2">
    <source>
        <dbReference type="EMBL" id="OCO83835.1"/>
    </source>
</evidence>
<evidence type="ECO:0000313" key="5">
    <source>
        <dbReference type="Proteomes" id="UP000245399"/>
    </source>
</evidence>
<sequence length="61" mass="6779">MTISRRDNRLAVVVIFIFSPLREGLSFIELLQQIAGNLQLVAFGAELLRFAGSFLLAISLE</sequence>
<dbReference type="EMBL" id="CP029449">
    <property type="protein sequence ID" value="AWL69760.1"/>
    <property type="molecule type" value="Genomic_DNA"/>
</dbReference>
<name>A0A2F0PIC0_SERMA</name>
<protein>
    <submittedName>
        <fullName evidence="2">Uncharacterized protein</fullName>
    </submittedName>
</protein>
<evidence type="ECO:0000313" key="1">
    <source>
        <dbReference type="EMBL" id="AWL69760.1"/>
    </source>
</evidence>
<accession>A0A2F0PIC0</accession>
<dbReference type="AlphaFoldDB" id="A0A2F0PIC0"/>
<gene>
    <name evidence="2" type="ORF">AN695_0218670</name>
    <name evidence="1" type="ORF">DKC05_19940</name>
    <name evidence="3" type="ORF">DMW51_22030</name>
</gene>
<evidence type="ECO:0000313" key="3">
    <source>
        <dbReference type="EMBL" id="PYA58900.1"/>
    </source>
</evidence>
<reference evidence="1 5" key="3">
    <citation type="submission" date="2018-05" db="EMBL/GenBank/DDBJ databases">
        <title>Klebsiella quasipneumonaiae provides a window into carbapenemase gene transfer, plasmid rearrangements and nosocomial acquisition from the hospital environment.</title>
        <authorList>
            <person name="Mathers A.J."/>
            <person name="Vegesana K."/>
            <person name="Stoesser N."/>
            <person name="Crook D."/>
            <person name="Vaughan A."/>
            <person name="Barry K."/>
            <person name="Parikh H."/>
            <person name="Sebra R."/>
            <person name="Kotay S."/>
            <person name="Walker A.S."/>
            <person name="Sheppard A.E."/>
        </authorList>
    </citation>
    <scope>NUCLEOTIDE SEQUENCE [LARGE SCALE GENOMIC DNA]</scope>
    <source>
        <strain evidence="1 5">CAV1761</strain>
    </source>
</reference>
<dbReference type="Proteomes" id="UP000247823">
    <property type="component" value="Unassembled WGS sequence"/>
</dbReference>
<dbReference type="Proteomes" id="UP000050489">
    <property type="component" value="Unassembled WGS sequence"/>
</dbReference>
<organism evidence="2 4">
    <name type="scientific">Serratia marcescens</name>
    <dbReference type="NCBI Taxonomy" id="615"/>
    <lineage>
        <taxon>Bacteria</taxon>
        <taxon>Pseudomonadati</taxon>
        <taxon>Pseudomonadota</taxon>
        <taxon>Gammaproteobacteria</taxon>
        <taxon>Enterobacterales</taxon>
        <taxon>Yersiniaceae</taxon>
        <taxon>Serratia</taxon>
    </lineage>
</organism>
<keyword evidence="6" id="KW-1185">Reference proteome</keyword>
<reference evidence="3 6" key="4">
    <citation type="submission" date="2018-06" db="EMBL/GenBank/DDBJ databases">
        <title>Serratia marcescens genome sequencing and assembly.</title>
        <authorList>
            <person name="Martins R.C.R."/>
            <person name="Perdigao-Neto L.V."/>
            <person name="Costa S.F."/>
            <person name="Levin A.S.S."/>
        </authorList>
    </citation>
    <scope>NUCLEOTIDE SEQUENCE [LARGE SCALE GENOMIC DNA]</scope>
    <source>
        <strain evidence="3 6">1283</strain>
    </source>
</reference>
<proteinExistence type="predicted"/>
<reference evidence="6" key="5">
    <citation type="submission" date="2018-06" db="EMBL/GenBank/DDBJ databases">
        <title>Serratia marcescens genome sequencing and assembly.</title>
        <authorList>
            <person name="Martins R.C."/>
            <person name="Perdigao-Neto L.V."/>
            <person name="Costa S.F."/>
            <person name="Levin A.S.S."/>
        </authorList>
    </citation>
    <scope>NUCLEOTIDE SEQUENCE [LARGE SCALE GENOMIC DNA]</scope>
    <source>
        <strain evidence="6">1283</strain>
    </source>
</reference>
<evidence type="ECO:0000313" key="6">
    <source>
        <dbReference type="Proteomes" id="UP000247823"/>
    </source>
</evidence>
<reference evidence="4" key="1">
    <citation type="submission" date="2016-04" db="EMBL/GenBank/DDBJ databases">
        <authorList>
            <person name="Osei Sekyere J."/>
            <person name="Sivertsen A."/>
            <person name="Pedersen A.T."/>
            <person name="Sundsfjord A."/>
        </authorList>
    </citation>
    <scope>NUCLEOTIDE SEQUENCE [LARGE SCALE GENOMIC DNA]</scope>
    <source>
        <strain evidence="4">945174350</strain>
    </source>
</reference>
<dbReference type="EMBL" id="QJQB01000503">
    <property type="protein sequence ID" value="PYA58900.1"/>
    <property type="molecule type" value="Genomic_DNA"/>
</dbReference>
<reference evidence="3" key="6">
    <citation type="submission" date="2018-06" db="EMBL/GenBank/DDBJ databases">
        <authorList>
            <person name="Martins R.C."/>
            <person name="Perdigao-Neto L.V."/>
            <person name="Costa S.F."/>
            <person name="Levin A.S.S."/>
        </authorList>
    </citation>
    <scope>NUCLEOTIDE SEQUENCE</scope>
    <source>
        <strain evidence="3">1283</strain>
    </source>
</reference>
<dbReference type="Proteomes" id="UP000245399">
    <property type="component" value="Chromosome"/>
</dbReference>
<dbReference type="EMBL" id="LJEX02000102">
    <property type="protein sequence ID" value="OCO83835.1"/>
    <property type="molecule type" value="Genomic_DNA"/>
</dbReference>
<evidence type="ECO:0000313" key="4">
    <source>
        <dbReference type="Proteomes" id="UP000050489"/>
    </source>
</evidence>
<reference evidence="2" key="2">
    <citation type="journal article" date="2017" name="PLoS ONE">
        <title>Genomic and phenotypic characterisation of fluoroquinolone resistance mechanisms in Enterobacteriaceae in Durban, South Africa.</title>
        <authorList>
            <person name="Osei Sekyere J."/>
            <person name="Amoako D.G."/>
        </authorList>
    </citation>
    <scope>NUCLEOTIDE SEQUENCE</scope>
    <source>
        <strain evidence="2">945174350</strain>
    </source>
</reference>
<dbReference type="RefSeq" id="WP_038878678.1">
    <property type="nucleotide sequence ID" value="NZ_CP011642.1"/>
</dbReference>